<gene>
    <name evidence="2" type="ORF">ERX29_06895</name>
</gene>
<keyword evidence="1" id="KW-1133">Transmembrane helix</keyword>
<feature type="transmembrane region" description="Helical" evidence="1">
    <location>
        <begin position="56"/>
        <end position="78"/>
    </location>
</feature>
<feature type="transmembrane region" description="Helical" evidence="1">
    <location>
        <begin position="32"/>
        <end position="50"/>
    </location>
</feature>
<dbReference type="AlphaFoldDB" id="A0A4V3BEW6"/>
<keyword evidence="1" id="KW-0812">Transmembrane</keyword>
<keyword evidence="3" id="KW-1185">Reference proteome</keyword>
<feature type="transmembrane region" description="Helical" evidence="1">
    <location>
        <begin position="6"/>
        <end position="25"/>
    </location>
</feature>
<keyword evidence="1" id="KW-0472">Membrane</keyword>
<evidence type="ECO:0000313" key="2">
    <source>
        <dbReference type="EMBL" id="TDM10567.1"/>
    </source>
</evidence>
<reference evidence="2 3" key="1">
    <citation type="submission" date="2019-01" db="EMBL/GenBank/DDBJ databases">
        <title>Draft genome sequences of the type strains of six Macrococcus species.</title>
        <authorList>
            <person name="Mazhar S."/>
            <person name="Altermann E."/>
            <person name="Hill C."/>
            <person name="Mcauliffe O."/>
        </authorList>
    </citation>
    <scope>NUCLEOTIDE SEQUENCE [LARGE SCALE GENOMIC DNA]</scope>
    <source>
        <strain evidence="2 3">CCM4815</strain>
    </source>
</reference>
<dbReference type="EMBL" id="SCWB01000010">
    <property type="protein sequence ID" value="TDM10567.1"/>
    <property type="molecule type" value="Genomic_DNA"/>
</dbReference>
<evidence type="ECO:0000313" key="3">
    <source>
        <dbReference type="Proteomes" id="UP000294802"/>
    </source>
</evidence>
<comment type="caution">
    <text evidence="2">The sequence shown here is derived from an EMBL/GenBank/DDBJ whole genome shotgun (WGS) entry which is preliminary data.</text>
</comment>
<dbReference type="Proteomes" id="UP000294802">
    <property type="component" value="Unassembled WGS sequence"/>
</dbReference>
<protein>
    <submittedName>
        <fullName evidence="2">Uncharacterized protein</fullName>
    </submittedName>
</protein>
<sequence>MALARSFECLFCGVLIVLFLIYILGANWLFGSLCYAVIFYALFSLTVILFDVDGVFWQQAVEAAGLSLLILYLLFFVCS</sequence>
<name>A0A4V3BEW6_9STAP</name>
<dbReference type="RefSeq" id="WP_133443967.1">
    <property type="nucleotide sequence ID" value="NZ_SCWB01000010.1"/>
</dbReference>
<proteinExistence type="predicted"/>
<evidence type="ECO:0000256" key="1">
    <source>
        <dbReference type="SAM" id="Phobius"/>
    </source>
</evidence>
<organism evidence="2 3">
    <name type="scientific">Macrococcus lamae</name>
    <dbReference type="NCBI Taxonomy" id="198484"/>
    <lineage>
        <taxon>Bacteria</taxon>
        <taxon>Bacillati</taxon>
        <taxon>Bacillota</taxon>
        <taxon>Bacilli</taxon>
        <taxon>Bacillales</taxon>
        <taxon>Staphylococcaceae</taxon>
        <taxon>Macrococcus</taxon>
    </lineage>
</organism>
<accession>A0A4V3BEW6</accession>